<evidence type="ECO:0000256" key="1">
    <source>
        <dbReference type="SAM" id="MobiDB-lite"/>
    </source>
</evidence>
<proteinExistence type="predicted"/>
<dbReference type="EMBL" id="MLYV02000990">
    <property type="protein sequence ID" value="PSR74378.1"/>
    <property type="molecule type" value="Genomic_DNA"/>
</dbReference>
<protein>
    <submittedName>
        <fullName evidence="2">Uncharacterized protein</fullName>
    </submittedName>
</protein>
<dbReference type="AlphaFoldDB" id="A0A2R6NPH0"/>
<dbReference type="OrthoDB" id="2506317at2759"/>
<dbReference type="Proteomes" id="UP000186601">
    <property type="component" value="Unassembled WGS sequence"/>
</dbReference>
<reference evidence="2 3" key="1">
    <citation type="submission" date="2018-02" db="EMBL/GenBank/DDBJ databases">
        <title>Genome sequence of the basidiomycete white-rot fungus Phlebia centrifuga.</title>
        <authorList>
            <person name="Granchi Z."/>
            <person name="Peng M."/>
            <person name="de Vries R.P."/>
            <person name="Hilden K."/>
            <person name="Makela M.R."/>
            <person name="Grigoriev I."/>
            <person name="Riley R."/>
        </authorList>
    </citation>
    <scope>NUCLEOTIDE SEQUENCE [LARGE SCALE GENOMIC DNA]</scope>
    <source>
        <strain evidence="2 3">FBCC195</strain>
    </source>
</reference>
<feature type="region of interest" description="Disordered" evidence="1">
    <location>
        <begin position="27"/>
        <end position="65"/>
    </location>
</feature>
<accession>A0A2R6NPH0</accession>
<sequence length="100" mass="11272">MLQQRVRLSSSHRVFACHSLEAYIKSRDDEKERRRREALRRIAPGFEPQSTPLVPTKRDSNVPDTAFALGVPSTSDATEHARSKSVMEDLVDHLAALDSK</sequence>
<name>A0A2R6NPH0_9APHY</name>
<evidence type="ECO:0000313" key="2">
    <source>
        <dbReference type="EMBL" id="PSR74378.1"/>
    </source>
</evidence>
<keyword evidence="3" id="KW-1185">Reference proteome</keyword>
<gene>
    <name evidence="2" type="ORF">PHLCEN_2v9886</name>
</gene>
<organism evidence="2 3">
    <name type="scientific">Hermanssonia centrifuga</name>
    <dbReference type="NCBI Taxonomy" id="98765"/>
    <lineage>
        <taxon>Eukaryota</taxon>
        <taxon>Fungi</taxon>
        <taxon>Dikarya</taxon>
        <taxon>Basidiomycota</taxon>
        <taxon>Agaricomycotina</taxon>
        <taxon>Agaricomycetes</taxon>
        <taxon>Polyporales</taxon>
        <taxon>Meruliaceae</taxon>
        <taxon>Hermanssonia</taxon>
    </lineage>
</organism>
<evidence type="ECO:0000313" key="3">
    <source>
        <dbReference type="Proteomes" id="UP000186601"/>
    </source>
</evidence>
<comment type="caution">
    <text evidence="2">The sequence shown here is derived from an EMBL/GenBank/DDBJ whole genome shotgun (WGS) entry which is preliminary data.</text>
</comment>